<keyword evidence="1" id="KW-0472">Membrane</keyword>
<name>A0A0V0I7G1_SOLCH</name>
<organism evidence="2">
    <name type="scientific">Solanum chacoense</name>
    <name type="common">Chaco potato</name>
    <dbReference type="NCBI Taxonomy" id="4108"/>
    <lineage>
        <taxon>Eukaryota</taxon>
        <taxon>Viridiplantae</taxon>
        <taxon>Streptophyta</taxon>
        <taxon>Embryophyta</taxon>
        <taxon>Tracheophyta</taxon>
        <taxon>Spermatophyta</taxon>
        <taxon>Magnoliopsida</taxon>
        <taxon>eudicotyledons</taxon>
        <taxon>Gunneridae</taxon>
        <taxon>Pentapetalae</taxon>
        <taxon>asterids</taxon>
        <taxon>lamiids</taxon>
        <taxon>Solanales</taxon>
        <taxon>Solanaceae</taxon>
        <taxon>Solanoideae</taxon>
        <taxon>Solaneae</taxon>
        <taxon>Solanum</taxon>
    </lineage>
</organism>
<keyword evidence="1" id="KW-0812">Transmembrane</keyword>
<protein>
    <submittedName>
        <fullName evidence="2">Putative ovule protein</fullName>
    </submittedName>
</protein>
<sequence>MTASNKKSINLRSTTRSIYFNYIPPHILTVFLVCKFISFTLLFLIFLFKCIARNEIKSKRPESSPQDEKMKK</sequence>
<dbReference type="AlphaFoldDB" id="A0A0V0I7G1"/>
<dbReference type="EMBL" id="GEDG01010661">
    <property type="protein sequence ID" value="JAP27920.1"/>
    <property type="molecule type" value="Transcribed_RNA"/>
</dbReference>
<keyword evidence="1" id="KW-1133">Transmembrane helix</keyword>
<reference evidence="2" key="1">
    <citation type="submission" date="2015-12" db="EMBL/GenBank/DDBJ databases">
        <title>Gene expression during late stages of embryo sac development: a critical building block for successful pollen-pistil interactions.</title>
        <authorList>
            <person name="Liu Y."/>
            <person name="Joly V."/>
            <person name="Sabar M."/>
            <person name="Matton D.P."/>
        </authorList>
    </citation>
    <scope>NUCLEOTIDE SEQUENCE</scope>
</reference>
<accession>A0A0V0I7G1</accession>
<evidence type="ECO:0000256" key="1">
    <source>
        <dbReference type="SAM" id="Phobius"/>
    </source>
</evidence>
<feature type="transmembrane region" description="Helical" evidence="1">
    <location>
        <begin position="27"/>
        <end position="51"/>
    </location>
</feature>
<proteinExistence type="predicted"/>
<evidence type="ECO:0000313" key="2">
    <source>
        <dbReference type="EMBL" id="JAP27920.1"/>
    </source>
</evidence>